<proteinExistence type="predicted"/>
<sequence>MRIVWRDAHGHRLSVPFHLEDADGQAEGCLFGVPVDDPYIWAEVSVPDDRGLRVDLLDGNRTAGGGDRVLATRTAGPYRFGHTPVVRLRATGKGTIGETTGVRQSYVYLSELGDPDLIFGLPIRLPEYWYAPDPKTHPQDAGRDRVASAVPPRLSPPDELGPDAPGGIDPTAETERIMDRIGPGFVDPWLTSGWGDPATAPAVAAFSDTLTLADGRTGRATALVTPSLLTMAVDPQIARYLGLATLVPYGSTAPVEDCNIWLIAARWAVQRHRVVHAPGSPFGFPITLGDVLGPQPSLPGGLDHTLDRLFPDAPGIIADLPYRPGGESGPWSCRTLLALAVASGDAQPDPPDPFPLAADTPGTWNPHADPQHPGPETWRQTVSLGDEPARGMVGFARTGPGKPVALHRFEPPPGHGYVSRAMPLVPNWAGNNRRVVEDSAAPVDADGASWRVWSADEFGQWSHGADVGAYDLTAPLPARPAPPWPVLEGTFDATPDDGTSSARVPGTLRLRCTVPGPGHTAPGSAPIAELWVEVDGVALPPRPVVQNQTVLVEAQPQAFTVGGQRPVPVVAWFVDTTGTLSEKPTTHVLAHDARAPQAIPTSPVVIWTGRMDSTGMAELSLRWPPPTGATRYRVYLGDARRLAGSLTPALALPTSPVRAAQAEPLHAARGRLTDKGVFTFLGETGGTADSDGLVHFSTRVPGGLRSVQFVRIVPLTAGGAETAFAACGLVPVAIPSADRPPPPLLDAVTAPDGGLTLTVRAQGMRPELLDAGAGKAPEFRVRRTRTGADRHFAPVWTGGKLTMPDGGGPWTATVTVPASGLSPFVRTDWYAEVRYPAEPPLLPGTPSEPVDGGVEPVWGAIGDEAEGVWSEPSLPAASLLVSPFPPAAPAAPVLTTAADGSVTLALSGLPTAHPASGTPYRLEIYRGTPGSAPQERAVLAVEAAAFSWKDAAPVPAGTHYDLVVVDPLGRRSPVTRAS</sequence>
<protein>
    <submittedName>
        <fullName evidence="2">Uncharacterized protein</fullName>
    </submittedName>
</protein>
<feature type="region of interest" description="Disordered" evidence="1">
    <location>
        <begin position="134"/>
        <end position="168"/>
    </location>
</feature>
<reference evidence="2 3" key="1">
    <citation type="journal article" date="2010" name="ChemBioChem">
        <title>Cloning and characterization of the biosynthetic gene cluster of 16-membered macrolide antibiotic FD-891: involvement of a dual functional cytochrome P450 monooxygenase catalyzing epoxidation and hydroxylation.</title>
        <authorList>
            <person name="Kudo F."/>
            <person name="Motegi A."/>
            <person name="Mizoue K."/>
            <person name="Eguchi T."/>
        </authorList>
    </citation>
    <scope>NUCLEOTIDE SEQUENCE [LARGE SCALE GENOMIC DNA]</scope>
    <source>
        <strain evidence="2 3">A-8890</strain>
    </source>
</reference>
<dbReference type="EMBL" id="AP018448">
    <property type="protein sequence ID" value="BBC29422.1"/>
    <property type="molecule type" value="Genomic_DNA"/>
</dbReference>
<gene>
    <name evidence="2" type="ORF">SGFS_007160</name>
</gene>
<accession>A0ABM7F140</accession>
<keyword evidence="3" id="KW-1185">Reference proteome</keyword>
<dbReference type="Proteomes" id="UP001321542">
    <property type="component" value="Chromosome"/>
</dbReference>
<feature type="compositionally biased region" description="Basic and acidic residues" evidence="1">
    <location>
        <begin position="134"/>
        <end position="146"/>
    </location>
</feature>
<reference evidence="2 3" key="2">
    <citation type="journal article" date="2023" name="ChemBioChem">
        <title>Acyltransferase Domain Exchange between Two Independent Type I Polyketide Synthases in the Same Producer Strain of Macrolide Antibiotics.</title>
        <authorList>
            <person name="Kudo F."/>
            <person name="Kishikawa K."/>
            <person name="Tsuboi K."/>
            <person name="Kido T."/>
            <person name="Usui T."/>
            <person name="Hashimoto J."/>
            <person name="Shin-Ya K."/>
            <person name="Miyanaga A."/>
            <person name="Eguchi T."/>
        </authorList>
    </citation>
    <scope>NUCLEOTIDE SEQUENCE [LARGE SCALE GENOMIC DNA]</scope>
    <source>
        <strain evidence="2 3">A-8890</strain>
    </source>
</reference>
<feature type="region of interest" description="Disordered" evidence="1">
    <location>
        <begin position="344"/>
        <end position="375"/>
    </location>
</feature>
<evidence type="ECO:0000313" key="2">
    <source>
        <dbReference type="EMBL" id="BBC29422.1"/>
    </source>
</evidence>
<evidence type="ECO:0000256" key="1">
    <source>
        <dbReference type="SAM" id="MobiDB-lite"/>
    </source>
</evidence>
<organism evidence="2 3">
    <name type="scientific">Streptomyces graminofaciens</name>
    <dbReference type="NCBI Taxonomy" id="68212"/>
    <lineage>
        <taxon>Bacteria</taxon>
        <taxon>Bacillati</taxon>
        <taxon>Actinomycetota</taxon>
        <taxon>Actinomycetes</taxon>
        <taxon>Kitasatosporales</taxon>
        <taxon>Streptomycetaceae</taxon>
        <taxon>Streptomyces</taxon>
    </lineage>
</organism>
<evidence type="ECO:0000313" key="3">
    <source>
        <dbReference type="Proteomes" id="UP001321542"/>
    </source>
</evidence>
<name>A0ABM7F140_9ACTN</name>